<evidence type="ECO:0000256" key="13">
    <source>
        <dbReference type="SAM" id="Phobius"/>
    </source>
</evidence>
<dbReference type="CDD" id="cd00082">
    <property type="entry name" value="HisKA"/>
    <property type="match status" value="1"/>
</dbReference>
<dbReference type="InterPro" id="IPR036097">
    <property type="entry name" value="HisK_dim/P_sf"/>
</dbReference>
<dbReference type="SUPFAM" id="SSF158472">
    <property type="entry name" value="HAMP domain-like"/>
    <property type="match status" value="1"/>
</dbReference>
<reference evidence="16" key="1">
    <citation type="submission" date="2022-08" db="EMBL/GenBank/DDBJ databases">
        <title>Alicyclobacillus dauci DSM2870, complete genome.</title>
        <authorList>
            <person name="Wang Q."/>
            <person name="Cai R."/>
            <person name="Wang Z."/>
        </authorList>
    </citation>
    <scope>NUCLEOTIDE SEQUENCE</scope>
    <source>
        <strain evidence="16">DSM 28700</strain>
    </source>
</reference>
<dbReference type="SUPFAM" id="SSF55874">
    <property type="entry name" value="ATPase domain of HSP90 chaperone/DNA topoisomerase II/histidine kinase"/>
    <property type="match status" value="1"/>
</dbReference>
<dbReference type="InterPro" id="IPR003594">
    <property type="entry name" value="HATPase_dom"/>
</dbReference>
<comment type="catalytic activity">
    <reaction evidence="1">
        <text>ATP + protein L-histidine = ADP + protein N-phospho-L-histidine.</text>
        <dbReference type="EC" id="2.7.13.3"/>
    </reaction>
</comment>
<evidence type="ECO:0000259" key="14">
    <source>
        <dbReference type="PROSITE" id="PS50109"/>
    </source>
</evidence>
<protein>
    <recommendedName>
        <fullName evidence="3">histidine kinase</fullName>
        <ecNumber evidence="3">2.7.13.3</ecNumber>
    </recommendedName>
</protein>
<dbReference type="Proteomes" id="UP001164803">
    <property type="component" value="Chromosome"/>
</dbReference>
<dbReference type="InterPro" id="IPR036890">
    <property type="entry name" value="HATPase_C_sf"/>
</dbReference>
<keyword evidence="7" id="KW-0547">Nucleotide-binding</keyword>
<keyword evidence="5" id="KW-0597">Phosphoprotein</keyword>
<dbReference type="Gene3D" id="1.10.287.130">
    <property type="match status" value="1"/>
</dbReference>
<dbReference type="Pfam" id="PF00672">
    <property type="entry name" value="HAMP"/>
    <property type="match status" value="1"/>
</dbReference>
<dbReference type="SMART" id="SM00387">
    <property type="entry name" value="HATPase_c"/>
    <property type="match status" value="1"/>
</dbReference>
<sequence length="589" mass="65479">MGWRSLRFKLVLVYTLLIVFAVELIGAYFVRALTTSLIHNQSVAAKSQAELMATLVGPQLETDSKHITSSITSVVESVPQFLSGTVYLLNSDGDVTYSSAGGALIGQKRTDTVTTQALIHHADAVSVRFDPFSKQHVLAVAVPVRQHQTFYGVLEYVLPIQSTYDTIRQVTTLFYTGSAVVLGLTIILGVILSRALTKPVLDVTRQARIMAAGDFSMRVEAESNDEIGDLVQAINHLADELDEALERNHLEQERLQAIITSMGDGVIVLNKSGDALFMNDAAGRMLRADGEMDVDPVAQLGLRDMTRQALDGHCTEVRVVDDTIYHIIMTSIERRDETDGFVAVVRDVTEQEHLNQARRDFVSNVSHELRTPLTSVKSYLEALRDLHDDEEQTRQTFLGVIEQETDRMVRLTRDLLQLSGLDRGQSYSVNQTISVAELLDQVEQRFAFQAGRQQLALTVEKLQDKTVFIRGNKDLVNRILDNLVSNALKYTPPGGHVFVEAEILPMEVAITVIDDGVGIPKEDLPHVFERFYRVDKGRSRRLGGSGLGLALAREITERLDGDIHIDSEPEVGTRVRVSLKRVWEVGHES</sequence>
<keyword evidence="6" id="KW-0808">Transferase</keyword>
<keyword evidence="9" id="KW-0067">ATP-binding</keyword>
<keyword evidence="12" id="KW-0175">Coiled coil</keyword>
<feature type="transmembrane region" description="Helical" evidence="13">
    <location>
        <begin position="12"/>
        <end position="30"/>
    </location>
</feature>
<dbReference type="InterPro" id="IPR050351">
    <property type="entry name" value="BphY/WalK/GraS-like"/>
</dbReference>
<dbReference type="PANTHER" id="PTHR45453">
    <property type="entry name" value="PHOSPHATE REGULON SENSOR PROTEIN PHOR"/>
    <property type="match status" value="1"/>
</dbReference>
<proteinExistence type="predicted"/>
<dbReference type="SUPFAM" id="SSF55785">
    <property type="entry name" value="PYP-like sensor domain (PAS domain)"/>
    <property type="match status" value="1"/>
</dbReference>
<dbReference type="InterPro" id="IPR003661">
    <property type="entry name" value="HisK_dim/P_dom"/>
</dbReference>
<dbReference type="PROSITE" id="PS50885">
    <property type="entry name" value="HAMP"/>
    <property type="match status" value="1"/>
</dbReference>
<dbReference type="InterPro" id="IPR005467">
    <property type="entry name" value="His_kinase_dom"/>
</dbReference>
<dbReference type="Pfam" id="PF02518">
    <property type="entry name" value="HATPase_c"/>
    <property type="match status" value="1"/>
</dbReference>
<comment type="subcellular location">
    <subcellularLocation>
        <location evidence="2">Cell membrane</location>
        <topology evidence="2">Multi-pass membrane protein</topology>
    </subcellularLocation>
</comment>
<dbReference type="SMART" id="SM00304">
    <property type="entry name" value="HAMP"/>
    <property type="match status" value="1"/>
</dbReference>
<evidence type="ECO:0000313" key="17">
    <source>
        <dbReference type="Proteomes" id="UP001164803"/>
    </source>
</evidence>
<dbReference type="PROSITE" id="PS50109">
    <property type="entry name" value="HIS_KIN"/>
    <property type="match status" value="1"/>
</dbReference>
<keyword evidence="4" id="KW-1003">Cell membrane</keyword>
<evidence type="ECO:0000256" key="1">
    <source>
        <dbReference type="ARBA" id="ARBA00000085"/>
    </source>
</evidence>
<dbReference type="RefSeq" id="WP_268044404.1">
    <property type="nucleotide sequence ID" value="NZ_CP104064.1"/>
</dbReference>
<name>A0ABY6Z2T0_9BACL</name>
<feature type="coiled-coil region" evidence="12">
    <location>
        <begin position="227"/>
        <end position="254"/>
    </location>
</feature>
<evidence type="ECO:0000256" key="4">
    <source>
        <dbReference type="ARBA" id="ARBA00022475"/>
    </source>
</evidence>
<evidence type="ECO:0000256" key="6">
    <source>
        <dbReference type="ARBA" id="ARBA00022679"/>
    </source>
</evidence>
<dbReference type="Gene3D" id="3.30.565.10">
    <property type="entry name" value="Histidine kinase-like ATPase, C-terminal domain"/>
    <property type="match status" value="1"/>
</dbReference>
<dbReference type="Pfam" id="PF00512">
    <property type="entry name" value="HisKA"/>
    <property type="match status" value="1"/>
</dbReference>
<dbReference type="SUPFAM" id="SSF47384">
    <property type="entry name" value="Homodimeric domain of signal transducing histidine kinase"/>
    <property type="match status" value="1"/>
</dbReference>
<keyword evidence="10" id="KW-0902">Two-component regulatory system</keyword>
<evidence type="ECO:0000313" key="16">
    <source>
        <dbReference type="EMBL" id="WAH36982.1"/>
    </source>
</evidence>
<dbReference type="EC" id="2.7.13.3" evidence="3"/>
<feature type="domain" description="HAMP" evidence="15">
    <location>
        <begin position="194"/>
        <end position="246"/>
    </location>
</feature>
<evidence type="ECO:0000256" key="3">
    <source>
        <dbReference type="ARBA" id="ARBA00012438"/>
    </source>
</evidence>
<keyword evidence="11 13" id="KW-0472">Membrane</keyword>
<dbReference type="InterPro" id="IPR003660">
    <property type="entry name" value="HAMP_dom"/>
</dbReference>
<keyword evidence="13" id="KW-0812">Transmembrane</keyword>
<evidence type="ECO:0000259" key="15">
    <source>
        <dbReference type="PROSITE" id="PS50885"/>
    </source>
</evidence>
<evidence type="ECO:0000256" key="2">
    <source>
        <dbReference type="ARBA" id="ARBA00004651"/>
    </source>
</evidence>
<dbReference type="InterPro" id="IPR013767">
    <property type="entry name" value="PAS_fold"/>
</dbReference>
<evidence type="ECO:0000256" key="7">
    <source>
        <dbReference type="ARBA" id="ARBA00022741"/>
    </source>
</evidence>
<accession>A0ABY6Z2T0</accession>
<dbReference type="EMBL" id="CP104064">
    <property type="protein sequence ID" value="WAH36982.1"/>
    <property type="molecule type" value="Genomic_DNA"/>
</dbReference>
<evidence type="ECO:0000256" key="10">
    <source>
        <dbReference type="ARBA" id="ARBA00023012"/>
    </source>
</evidence>
<evidence type="ECO:0000256" key="9">
    <source>
        <dbReference type="ARBA" id="ARBA00022840"/>
    </source>
</evidence>
<dbReference type="Gene3D" id="1.10.8.500">
    <property type="entry name" value="HAMP domain in histidine kinase"/>
    <property type="match status" value="1"/>
</dbReference>
<organism evidence="16 17">
    <name type="scientific">Alicyclobacillus dauci</name>
    <dbReference type="NCBI Taxonomy" id="1475485"/>
    <lineage>
        <taxon>Bacteria</taxon>
        <taxon>Bacillati</taxon>
        <taxon>Bacillota</taxon>
        <taxon>Bacilli</taxon>
        <taxon>Bacillales</taxon>
        <taxon>Alicyclobacillaceae</taxon>
        <taxon>Alicyclobacillus</taxon>
    </lineage>
</organism>
<gene>
    <name evidence="16" type="ORF">NZD86_22970</name>
</gene>
<evidence type="ECO:0000256" key="5">
    <source>
        <dbReference type="ARBA" id="ARBA00022553"/>
    </source>
</evidence>
<evidence type="ECO:0000256" key="11">
    <source>
        <dbReference type="ARBA" id="ARBA00023136"/>
    </source>
</evidence>
<dbReference type="CDD" id="cd06225">
    <property type="entry name" value="HAMP"/>
    <property type="match status" value="1"/>
</dbReference>
<keyword evidence="17" id="KW-1185">Reference proteome</keyword>
<dbReference type="Gene3D" id="3.30.450.20">
    <property type="entry name" value="PAS domain"/>
    <property type="match status" value="2"/>
</dbReference>
<dbReference type="SMART" id="SM00388">
    <property type="entry name" value="HisKA"/>
    <property type="match status" value="1"/>
</dbReference>
<dbReference type="InterPro" id="IPR004358">
    <property type="entry name" value="Sig_transdc_His_kin-like_C"/>
</dbReference>
<dbReference type="PRINTS" id="PR00344">
    <property type="entry name" value="BCTRLSENSOR"/>
</dbReference>
<feature type="transmembrane region" description="Helical" evidence="13">
    <location>
        <begin position="173"/>
        <end position="196"/>
    </location>
</feature>
<evidence type="ECO:0000256" key="12">
    <source>
        <dbReference type="SAM" id="Coils"/>
    </source>
</evidence>
<keyword evidence="13" id="KW-1133">Transmembrane helix</keyword>
<dbReference type="PANTHER" id="PTHR45453:SF1">
    <property type="entry name" value="PHOSPHATE REGULON SENSOR PROTEIN PHOR"/>
    <property type="match status" value="1"/>
</dbReference>
<dbReference type="InterPro" id="IPR035965">
    <property type="entry name" value="PAS-like_dom_sf"/>
</dbReference>
<dbReference type="Pfam" id="PF00989">
    <property type="entry name" value="PAS"/>
    <property type="match status" value="1"/>
</dbReference>
<keyword evidence="8 16" id="KW-0418">Kinase</keyword>
<dbReference type="GO" id="GO:0016301">
    <property type="term" value="F:kinase activity"/>
    <property type="evidence" value="ECO:0007669"/>
    <property type="project" value="UniProtKB-KW"/>
</dbReference>
<dbReference type="CDD" id="cd00075">
    <property type="entry name" value="HATPase"/>
    <property type="match status" value="1"/>
</dbReference>
<feature type="domain" description="Histidine kinase" evidence="14">
    <location>
        <begin position="364"/>
        <end position="583"/>
    </location>
</feature>
<evidence type="ECO:0000256" key="8">
    <source>
        <dbReference type="ARBA" id="ARBA00022777"/>
    </source>
</evidence>